<gene>
    <name evidence="3" type="ORF">METZ01_LOCUS517448</name>
</gene>
<protein>
    <recommendedName>
        <fullName evidence="2">Tyr recombinase domain-containing protein</fullName>
    </recommendedName>
</protein>
<dbReference type="GO" id="GO:0006310">
    <property type="term" value="P:DNA recombination"/>
    <property type="evidence" value="ECO:0007669"/>
    <property type="project" value="UniProtKB-KW"/>
</dbReference>
<dbReference type="Gene3D" id="1.10.443.10">
    <property type="entry name" value="Intergrase catalytic core"/>
    <property type="match status" value="1"/>
</dbReference>
<dbReference type="GO" id="GO:0015074">
    <property type="term" value="P:DNA integration"/>
    <property type="evidence" value="ECO:0007669"/>
    <property type="project" value="InterPro"/>
</dbReference>
<keyword evidence="1" id="KW-0233">DNA recombination</keyword>
<dbReference type="EMBL" id="UINC01231866">
    <property type="protein sequence ID" value="SVE64594.1"/>
    <property type="molecule type" value="Genomic_DNA"/>
</dbReference>
<reference evidence="3" key="1">
    <citation type="submission" date="2018-05" db="EMBL/GenBank/DDBJ databases">
        <authorList>
            <person name="Lanie J.A."/>
            <person name="Ng W.-L."/>
            <person name="Kazmierczak K.M."/>
            <person name="Andrzejewski T.M."/>
            <person name="Davidsen T.M."/>
            <person name="Wayne K.J."/>
            <person name="Tettelin H."/>
            <person name="Glass J.I."/>
            <person name="Rusch D."/>
            <person name="Podicherti R."/>
            <person name="Tsui H.-C.T."/>
            <person name="Winkler M.E."/>
        </authorList>
    </citation>
    <scope>NUCLEOTIDE SEQUENCE</scope>
</reference>
<dbReference type="Pfam" id="PF00589">
    <property type="entry name" value="Phage_integrase"/>
    <property type="match status" value="1"/>
</dbReference>
<evidence type="ECO:0000259" key="2">
    <source>
        <dbReference type="Pfam" id="PF00589"/>
    </source>
</evidence>
<dbReference type="InterPro" id="IPR011010">
    <property type="entry name" value="DNA_brk_join_enz"/>
</dbReference>
<proteinExistence type="predicted"/>
<sequence>KLQLERQMVRDYILISANTGLRVGEARQLKWGDVERIEEHIIDEATEEKQLLVKLKVRWETSKVRLPREFLSRGGEYFVRLKERQQFTEPHHLVFSMDGKNSLTSARWTTHWTGLMKGAGIKDWKKEYLKDKNGEYKLDEEGNRITNGRNLTYYSLRHFQITSRVKSGVPLIDISKQVGTSVSHIEKTYLHYEEEQSRTNALKTYTKENGMTIPLEKNMREKIA</sequence>
<dbReference type="InterPro" id="IPR002104">
    <property type="entry name" value="Integrase_catalytic"/>
</dbReference>
<accession>A0A383F6R6</accession>
<feature type="non-terminal residue" evidence="3">
    <location>
        <position position="1"/>
    </location>
</feature>
<dbReference type="InterPro" id="IPR013762">
    <property type="entry name" value="Integrase-like_cat_sf"/>
</dbReference>
<organism evidence="3">
    <name type="scientific">marine metagenome</name>
    <dbReference type="NCBI Taxonomy" id="408172"/>
    <lineage>
        <taxon>unclassified sequences</taxon>
        <taxon>metagenomes</taxon>
        <taxon>ecological metagenomes</taxon>
    </lineage>
</organism>
<evidence type="ECO:0000256" key="1">
    <source>
        <dbReference type="ARBA" id="ARBA00023172"/>
    </source>
</evidence>
<dbReference type="SUPFAM" id="SSF56349">
    <property type="entry name" value="DNA breaking-rejoining enzymes"/>
    <property type="match status" value="1"/>
</dbReference>
<dbReference type="AlphaFoldDB" id="A0A383F6R6"/>
<feature type="domain" description="Tyr recombinase" evidence="2">
    <location>
        <begin position="12"/>
        <end position="193"/>
    </location>
</feature>
<name>A0A383F6R6_9ZZZZ</name>
<dbReference type="GO" id="GO:0003677">
    <property type="term" value="F:DNA binding"/>
    <property type="evidence" value="ECO:0007669"/>
    <property type="project" value="InterPro"/>
</dbReference>
<evidence type="ECO:0000313" key="3">
    <source>
        <dbReference type="EMBL" id="SVE64594.1"/>
    </source>
</evidence>